<proteinExistence type="predicted"/>
<dbReference type="GO" id="GO:0006950">
    <property type="term" value="P:response to stress"/>
    <property type="evidence" value="ECO:0007669"/>
    <property type="project" value="TreeGrafter"/>
</dbReference>
<organism evidence="2 3">
    <name type="scientific">Cereibacter sphaeroides</name>
    <name type="common">Rhodobacter sphaeroides</name>
    <dbReference type="NCBI Taxonomy" id="1063"/>
    <lineage>
        <taxon>Bacteria</taxon>
        <taxon>Pseudomonadati</taxon>
        <taxon>Pseudomonadota</taxon>
        <taxon>Alphaproteobacteria</taxon>
        <taxon>Rhodobacterales</taxon>
        <taxon>Paracoccaceae</taxon>
        <taxon>Cereibacter</taxon>
    </lineage>
</organism>
<evidence type="ECO:0000313" key="2">
    <source>
        <dbReference type="EMBL" id="RHZ94506.1"/>
    </source>
</evidence>
<dbReference type="InterPro" id="IPR036388">
    <property type="entry name" value="WH-like_DNA-bd_sf"/>
</dbReference>
<dbReference type="InterPro" id="IPR036390">
    <property type="entry name" value="WH_DNA-bd_sf"/>
</dbReference>
<protein>
    <submittedName>
        <fullName evidence="2">MarR family transcriptional regulator</fullName>
    </submittedName>
</protein>
<dbReference type="EMBL" id="QWGP01000012">
    <property type="protein sequence ID" value="RHZ94506.1"/>
    <property type="molecule type" value="Genomic_DNA"/>
</dbReference>
<dbReference type="AlphaFoldDB" id="A0AAX1UK96"/>
<dbReference type="InterPro" id="IPR039422">
    <property type="entry name" value="MarR/SlyA-like"/>
</dbReference>
<dbReference type="Pfam" id="PF12802">
    <property type="entry name" value="MarR_2"/>
    <property type="match status" value="1"/>
</dbReference>
<dbReference type="SUPFAM" id="SSF46785">
    <property type="entry name" value="Winged helix' DNA-binding domain"/>
    <property type="match status" value="1"/>
</dbReference>
<dbReference type="GO" id="GO:0003700">
    <property type="term" value="F:DNA-binding transcription factor activity"/>
    <property type="evidence" value="ECO:0007669"/>
    <property type="project" value="InterPro"/>
</dbReference>
<dbReference type="PANTHER" id="PTHR33164:SF104">
    <property type="entry name" value="TRANSCRIPTIONAL REGULATORY PROTEIN"/>
    <property type="match status" value="1"/>
</dbReference>
<feature type="domain" description="HTH marR-type" evidence="1">
    <location>
        <begin position="20"/>
        <end position="156"/>
    </location>
</feature>
<dbReference type="Proteomes" id="UP000266305">
    <property type="component" value="Unassembled WGS sequence"/>
</dbReference>
<dbReference type="Gene3D" id="1.10.10.10">
    <property type="entry name" value="Winged helix-like DNA-binding domain superfamily/Winged helix DNA-binding domain"/>
    <property type="match status" value="1"/>
</dbReference>
<gene>
    <name evidence="2" type="ORF">D1114_12215</name>
</gene>
<evidence type="ECO:0000313" key="3">
    <source>
        <dbReference type="Proteomes" id="UP000266305"/>
    </source>
</evidence>
<sequence length="156" mass="17794">MSLPSPPIPFQNDPDPSMGLNRAWFNLLRVQRSLMPKVARRLKAEGVEDVVWYEILLELERAEPSGLAMAEIERRLLVAQYALSRHVARIEARGWIARRRAPGQGRGQILSLTPAGRGLHDRIWQIYREAIHEELGARLSHEEGYALAALLIRLYP</sequence>
<comment type="caution">
    <text evidence="2">The sequence shown here is derived from an EMBL/GenBank/DDBJ whole genome shotgun (WGS) entry which is preliminary data.</text>
</comment>
<dbReference type="RefSeq" id="WP_011842648.1">
    <property type="nucleotide sequence ID" value="NZ_CP033435.1"/>
</dbReference>
<accession>A0AAX1UK96</accession>
<dbReference type="PROSITE" id="PS50995">
    <property type="entry name" value="HTH_MARR_2"/>
    <property type="match status" value="1"/>
</dbReference>
<dbReference type="SMART" id="SM00347">
    <property type="entry name" value="HTH_MARR"/>
    <property type="match status" value="1"/>
</dbReference>
<evidence type="ECO:0000259" key="1">
    <source>
        <dbReference type="PROSITE" id="PS50995"/>
    </source>
</evidence>
<reference evidence="2 3" key="1">
    <citation type="submission" date="2018-08" db="EMBL/GenBank/DDBJ databases">
        <title>Draft genome sequence of Rhodobacter sphaeroides FY.</title>
        <authorList>
            <person name="Rayyan A."/>
            <person name="Meyer T.E."/>
            <person name="Kyndt J.A."/>
        </authorList>
    </citation>
    <scope>NUCLEOTIDE SEQUENCE [LARGE SCALE GENOMIC DNA]</scope>
    <source>
        <strain evidence="2 3">FY</strain>
    </source>
</reference>
<name>A0AAX1UK96_CERSP</name>
<dbReference type="PRINTS" id="PR00598">
    <property type="entry name" value="HTHMARR"/>
</dbReference>
<dbReference type="InterPro" id="IPR000835">
    <property type="entry name" value="HTH_MarR-typ"/>
</dbReference>
<dbReference type="PANTHER" id="PTHR33164">
    <property type="entry name" value="TRANSCRIPTIONAL REGULATOR, MARR FAMILY"/>
    <property type="match status" value="1"/>
</dbReference>